<reference evidence="2" key="2">
    <citation type="journal article" date="2019" name="Genome Biol. Evol.">
        <title>Day and night: Metabolic profiles and evolutionary relationships of six axenic non-marine cyanobacteria.</title>
        <authorList>
            <person name="Will S.E."/>
            <person name="Henke P."/>
            <person name="Boedeker C."/>
            <person name="Huang S."/>
            <person name="Brinkmann H."/>
            <person name="Rohde M."/>
            <person name="Jarek M."/>
            <person name="Friedl T."/>
            <person name="Seufert S."/>
            <person name="Schumacher M."/>
            <person name="Overmann J."/>
            <person name="Neumann-Schaal M."/>
            <person name="Petersen J."/>
        </authorList>
    </citation>
    <scope>NUCLEOTIDE SEQUENCE [LARGE SCALE GENOMIC DNA]</scope>
    <source>
        <strain evidence="2">PCC 7102</strain>
    </source>
</reference>
<dbReference type="EMBL" id="RSCL01000002">
    <property type="protein sequence ID" value="RUT08958.1"/>
    <property type="molecule type" value="Genomic_DNA"/>
</dbReference>
<keyword evidence="3" id="KW-1185">Reference proteome</keyword>
<dbReference type="PROSITE" id="PS50837">
    <property type="entry name" value="NACHT"/>
    <property type="match status" value="1"/>
</dbReference>
<evidence type="ECO:0000259" key="1">
    <source>
        <dbReference type="PROSITE" id="PS50837"/>
    </source>
</evidence>
<reference evidence="2" key="1">
    <citation type="submission" date="2018-12" db="EMBL/GenBank/DDBJ databases">
        <authorList>
            <person name="Will S."/>
            <person name="Neumann-Schaal M."/>
            <person name="Henke P."/>
        </authorList>
    </citation>
    <scope>NUCLEOTIDE SEQUENCE</scope>
    <source>
        <strain evidence="2">PCC 7102</strain>
    </source>
</reference>
<dbReference type="InterPro" id="IPR007111">
    <property type="entry name" value="NACHT_NTPase"/>
</dbReference>
<accession>A0A3S1J719</accession>
<proteinExistence type="predicted"/>
<gene>
    <name evidence="2" type="ORF">DSM106972_010110</name>
</gene>
<comment type="caution">
    <text evidence="2">The sequence shown here is derived from an EMBL/GenBank/DDBJ whole genome shotgun (WGS) entry which is preliminary data.</text>
</comment>
<dbReference type="Pfam" id="PF05729">
    <property type="entry name" value="NACHT"/>
    <property type="match status" value="1"/>
</dbReference>
<dbReference type="SUPFAM" id="SSF52540">
    <property type="entry name" value="P-loop containing nucleoside triphosphate hydrolases"/>
    <property type="match status" value="1"/>
</dbReference>
<dbReference type="InterPro" id="IPR054501">
    <property type="entry name" value="NCH2"/>
</dbReference>
<dbReference type="Gene3D" id="3.40.50.300">
    <property type="entry name" value="P-loop containing nucleotide triphosphate hydrolases"/>
    <property type="match status" value="1"/>
</dbReference>
<dbReference type="PANTHER" id="PTHR46312">
    <property type="entry name" value="NACHT DOMAIN-CONTAINING PROTEIN"/>
    <property type="match status" value="1"/>
</dbReference>
<dbReference type="Pfam" id="PF22727">
    <property type="entry name" value="NCH2"/>
    <property type="match status" value="1"/>
</dbReference>
<dbReference type="PANTHER" id="PTHR46312:SF2">
    <property type="entry name" value="NUCLEOTIDE-BINDING OLIGOMERIZATION DOMAIN-CONTAINING PROTEIN 2-LIKE"/>
    <property type="match status" value="1"/>
</dbReference>
<protein>
    <recommendedName>
        <fullName evidence="1">NACHT domain-containing protein</fullName>
    </recommendedName>
</protein>
<dbReference type="Proteomes" id="UP000271624">
    <property type="component" value="Unassembled WGS sequence"/>
</dbReference>
<feature type="domain" description="NACHT" evidence="1">
    <location>
        <begin position="186"/>
        <end position="310"/>
    </location>
</feature>
<organism evidence="2 3">
    <name type="scientific">Dulcicalothrix desertica PCC 7102</name>
    <dbReference type="NCBI Taxonomy" id="232991"/>
    <lineage>
        <taxon>Bacteria</taxon>
        <taxon>Bacillati</taxon>
        <taxon>Cyanobacteriota</taxon>
        <taxon>Cyanophyceae</taxon>
        <taxon>Nostocales</taxon>
        <taxon>Calotrichaceae</taxon>
        <taxon>Dulcicalothrix</taxon>
    </lineage>
</organism>
<name>A0A3S1J719_9CYAN</name>
<evidence type="ECO:0000313" key="3">
    <source>
        <dbReference type="Proteomes" id="UP000271624"/>
    </source>
</evidence>
<dbReference type="InterPro" id="IPR027417">
    <property type="entry name" value="P-loop_NTPase"/>
</dbReference>
<sequence>MAAIPVHPEIFKLLKQAYSEKFGSSPRSLINRLNNAFKQEIDSDSENLIAERTIRSFFNSTEPPKTLEKNLNYFCQVLLEQSSYQEAVRQFAHTDLGQDWLAPYWNHLARKCSTMRILDMNEPVSINNIYVKFQILKNIQGRRQQTINFLLDGFDSIPEENPSYRRLPFSGNETHIPALEAVMRYRKLMVLGKPGAGKTTFLKYLAMNFSTGELEDKIIPIFIRLRDIYDEPFGSLTNVVIKEFTDRIANSESRVRELLLQGQCFILLDGLDEVKADKNNENIYNIYREIDNLVNTFPDNRFIITCRTTASDYVFHDFTEVEIADFERAEIEAFTRNWFRERGEAETCDVFLKKLQDNEAVKELATNPLLLTILCLTFEDTYDFSLNRYAIYNDAVDTLLKKWDASRRIERRTSFNISRQRKINMFSQIAYQGLDNKPSKVLWHQWELLEQISDFMQNITTEIDSQQILKLIESNYGLLIQQAKNIYSFSHLTFQEYFAAEYVVENREQEFLKNFVEKNLTAKQWREVFVLVTERLSSADEFLKLMFKCVNNIVKDSPGLQSMLTWLDKITTASGIGTSGWRAYYLAIDLDVDLYISRDIEIERALFAKFATDIRNFNIKRRQVTPPQPRSLLISRLAAIHALAEDMSNEATRNSYISLSKRNFSSKMLKISEDIEVDIAEKLNDAIEKAQEINDTLLTEALIEFQKSCPSSTASAHDWQKWSEDLRQAMLNHLDVGYQIDLDEQDIKLLYDYIYANHLLLECISGENYSSKELREQIVDNMLLPANKL</sequence>
<evidence type="ECO:0000313" key="2">
    <source>
        <dbReference type="EMBL" id="RUT08958.1"/>
    </source>
</evidence>
<dbReference type="AlphaFoldDB" id="A0A3S1J719"/>